<comment type="caution">
    <text evidence="1">The sequence shown here is derived from an EMBL/GenBank/DDBJ whole genome shotgun (WGS) entry which is preliminary data.</text>
</comment>
<dbReference type="Proteomes" id="UP000483820">
    <property type="component" value="Chromosome V"/>
</dbReference>
<name>A0A6A5GKS0_CAERE</name>
<reference evidence="1 2" key="1">
    <citation type="submission" date="2019-12" db="EMBL/GenBank/DDBJ databases">
        <title>Chromosome-level assembly of the Caenorhabditis remanei genome.</title>
        <authorList>
            <person name="Teterina A.A."/>
            <person name="Willis J.H."/>
            <person name="Phillips P.C."/>
        </authorList>
    </citation>
    <scope>NUCLEOTIDE SEQUENCE [LARGE SCALE GENOMIC DNA]</scope>
    <source>
        <strain evidence="1 2">PX506</strain>
        <tissue evidence="1">Whole organism</tissue>
    </source>
</reference>
<evidence type="ECO:0000313" key="2">
    <source>
        <dbReference type="Proteomes" id="UP000483820"/>
    </source>
</evidence>
<organism evidence="1 2">
    <name type="scientific">Caenorhabditis remanei</name>
    <name type="common">Caenorhabditis vulgaris</name>
    <dbReference type="NCBI Taxonomy" id="31234"/>
    <lineage>
        <taxon>Eukaryota</taxon>
        <taxon>Metazoa</taxon>
        <taxon>Ecdysozoa</taxon>
        <taxon>Nematoda</taxon>
        <taxon>Chromadorea</taxon>
        <taxon>Rhabditida</taxon>
        <taxon>Rhabditina</taxon>
        <taxon>Rhabditomorpha</taxon>
        <taxon>Rhabditoidea</taxon>
        <taxon>Rhabditidae</taxon>
        <taxon>Peloderinae</taxon>
        <taxon>Caenorhabditis</taxon>
    </lineage>
</organism>
<dbReference type="KEGG" id="crq:GCK72_021694"/>
<dbReference type="EMBL" id="WUAV01000005">
    <property type="protein sequence ID" value="KAF1755125.1"/>
    <property type="molecule type" value="Genomic_DNA"/>
</dbReference>
<sequence length="114" mass="13662">MFSATIDPHIMDILMRDMEKIHQETEETYIMTEIPEELITEKAPEIKTPTKNPVIHTKRIIKLPKLRRNQTKSLRTQILARIQKQKDDILERRQKIINRLAAKIWKPLNWVKQI</sequence>
<dbReference type="AlphaFoldDB" id="A0A6A5GKS0"/>
<protein>
    <submittedName>
        <fullName evidence="1">Uncharacterized protein</fullName>
    </submittedName>
</protein>
<gene>
    <name evidence="1" type="ORF">GCK72_021694</name>
</gene>
<accession>A0A6A5GKS0</accession>
<proteinExistence type="predicted"/>
<evidence type="ECO:0000313" key="1">
    <source>
        <dbReference type="EMBL" id="KAF1755125.1"/>
    </source>
</evidence>
<dbReference type="RefSeq" id="XP_053583350.1">
    <property type="nucleotide sequence ID" value="XM_053734437.1"/>
</dbReference>
<dbReference type="CTD" id="9827210"/>
<dbReference type="GeneID" id="9827210"/>